<protein>
    <recommendedName>
        <fullName evidence="6">NADH:flavin oxidoreductase/NADH oxidase N-terminal domain-containing protein</fullName>
    </recommendedName>
</protein>
<dbReference type="Pfam" id="PF00724">
    <property type="entry name" value="Oxidored_FMN"/>
    <property type="match status" value="1"/>
</dbReference>
<name>A0A7D8YWQ1_VANHU</name>
<dbReference type="PANTHER" id="PTHR43303:SF4">
    <property type="entry name" value="NADPH DEHYDROGENASE C23G7.10C-RELATED"/>
    <property type="match status" value="1"/>
</dbReference>
<dbReference type="OrthoDB" id="72788at2759"/>
<organism evidence="7 8">
    <name type="scientific">Vanrija humicola</name>
    <name type="common">Yeast</name>
    <name type="synonym">Cryptococcus humicola</name>
    <dbReference type="NCBI Taxonomy" id="5417"/>
    <lineage>
        <taxon>Eukaryota</taxon>
        <taxon>Fungi</taxon>
        <taxon>Dikarya</taxon>
        <taxon>Basidiomycota</taxon>
        <taxon>Agaricomycotina</taxon>
        <taxon>Tremellomycetes</taxon>
        <taxon>Trichosporonales</taxon>
        <taxon>Trichosporonaceae</taxon>
        <taxon>Vanrija</taxon>
    </lineage>
</organism>
<dbReference type="SUPFAM" id="SSF51395">
    <property type="entry name" value="FMN-linked oxidoreductases"/>
    <property type="match status" value="1"/>
</dbReference>
<keyword evidence="5" id="KW-0560">Oxidoreductase</keyword>
<dbReference type="AlphaFoldDB" id="A0A7D8YWQ1"/>
<dbReference type="EMBL" id="QKWK01000005">
    <property type="protein sequence ID" value="TXT10718.1"/>
    <property type="molecule type" value="Genomic_DNA"/>
</dbReference>
<comment type="cofactor">
    <cofactor evidence="1">
        <name>FMN</name>
        <dbReference type="ChEBI" id="CHEBI:58210"/>
    </cofactor>
</comment>
<accession>A0A7D8YWQ1</accession>
<dbReference type="Gene3D" id="3.20.20.70">
    <property type="entry name" value="Aldolase class I"/>
    <property type="match status" value="1"/>
</dbReference>
<comment type="caution">
    <text evidence="7">The sequence shown here is derived from an EMBL/GenBank/DDBJ whole genome shotgun (WGS) entry which is preliminary data.</text>
</comment>
<dbReference type="InterPro" id="IPR044152">
    <property type="entry name" value="YqjM-like"/>
</dbReference>
<evidence type="ECO:0000313" key="7">
    <source>
        <dbReference type="EMBL" id="TXT10718.1"/>
    </source>
</evidence>
<evidence type="ECO:0000313" key="8">
    <source>
        <dbReference type="Proteomes" id="UP000473826"/>
    </source>
</evidence>
<sequence length="438" mass="46813">MTVVAAETPSPYTPVAAPRVPGYHEFANVQRAEIGAVIPSADAPNAPLPKLFEPLTIRGVEWANRLLIAPMCTYSADNGKATDFHLVHYGSLTLRGWGSVLTEATAVLPEGRISPQDAGLWDDAQIASWKRVTDFIHANKGKAGVQLAHAGRKAGTQTTWVLKEAGWTGGQIVSDENGGFAKDVYGASPIAFSDGYLVPAEATEADLKRVVDGFAAAARRAKEAGFDYVQIHGAHGYLLHSFASPNTNKRTDAYGGSYDNRVRLALEVARAVRAAFDGPVQWRISATEWIDGVAGKEKQFEGEKEEYAWWGIEQTTRLAAQLRDAGVDLLDLSSGGNDARQQVPVTAGYQAPFAAHVKANVPGLRVGAVGIINTPELANAIVAADEADFISLGREALRNADWPLHAAAALGVAANPAEQYRRAWGEREIKGAGTKVKL</sequence>
<evidence type="ECO:0000256" key="3">
    <source>
        <dbReference type="ARBA" id="ARBA00022643"/>
    </source>
</evidence>
<dbReference type="GO" id="GO:0003959">
    <property type="term" value="F:NADPH dehydrogenase activity"/>
    <property type="evidence" value="ECO:0007669"/>
    <property type="project" value="InterPro"/>
</dbReference>
<evidence type="ECO:0000259" key="6">
    <source>
        <dbReference type="Pfam" id="PF00724"/>
    </source>
</evidence>
<dbReference type="GO" id="GO:0010181">
    <property type="term" value="F:FMN binding"/>
    <property type="evidence" value="ECO:0007669"/>
    <property type="project" value="InterPro"/>
</dbReference>
<dbReference type="InterPro" id="IPR001155">
    <property type="entry name" value="OxRdtase_FMN_N"/>
</dbReference>
<dbReference type="InterPro" id="IPR013785">
    <property type="entry name" value="Aldolase_TIM"/>
</dbReference>
<proteinExistence type="predicted"/>
<dbReference type="PANTHER" id="PTHR43303">
    <property type="entry name" value="NADPH DEHYDROGENASE C23G7.10C-RELATED"/>
    <property type="match status" value="1"/>
</dbReference>
<feature type="domain" description="NADH:flavin oxidoreductase/NADH oxidase N-terminal" evidence="6">
    <location>
        <begin position="50"/>
        <end position="407"/>
    </location>
</feature>
<gene>
    <name evidence="7" type="ORF">VHUM_02223</name>
</gene>
<dbReference type="CDD" id="cd02932">
    <property type="entry name" value="OYE_YqiM_FMN"/>
    <property type="match status" value="1"/>
</dbReference>
<evidence type="ECO:0000256" key="5">
    <source>
        <dbReference type="ARBA" id="ARBA00023002"/>
    </source>
</evidence>
<dbReference type="GO" id="GO:0050661">
    <property type="term" value="F:NADP binding"/>
    <property type="evidence" value="ECO:0007669"/>
    <property type="project" value="InterPro"/>
</dbReference>
<dbReference type="Proteomes" id="UP000473826">
    <property type="component" value="Unassembled WGS sequence"/>
</dbReference>
<evidence type="ECO:0000256" key="4">
    <source>
        <dbReference type="ARBA" id="ARBA00022857"/>
    </source>
</evidence>
<evidence type="ECO:0000256" key="1">
    <source>
        <dbReference type="ARBA" id="ARBA00001917"/>
    </source>
</evidence>
<reference evidence="7 8" key="1">
    <citation type="journal article" date="2019" name="PLoS Genet.">
        <title>Convergent evolution of linked mating-type loci in basidiomycete fungi.</title>
        <authorList>
            <person name="Sun S."/>
            <person name="Coelho M.A."/>
            <person name="Heitman J."/>
            <person name="Nowrousian M."/>
        </authorList>
    </citation>
    <scope>NUCLEOTIDE SEQUENCE [LARGE SCALE GENOMIC DNA]</scope>
    <source>
        <strain evidence="7 8">CBS 4282</strain>
    </source>
</reference>
<evidence type="ECO:0000256" key="2">
    <source>
        <dbReference type="ARBA" id="ARBA00022630"/>
    </source>
</evidence>
<keyword evidence="2" id="KW-0285">Flavoprotein</keyword>
<keyword evidence="3" id="KW-0288">FMN</keyword>
<keyword evidence="8" id="KW-1185">Reference proteome</keyword>
<keyword evidence="4" id="KW-0521">NADP</keyword>